<keyword evidence="2 6" id="KW-0812">Transmembrane</keyword>
<comment type="subcellular location">
    <subcellularLocation>
        <location evidence="1">Membrane</location>
        <topology evidence="1">Multi-pass membrane protein</topology>
    </subcellularLocation>
</comment>
<sequence length="171" mass="19283">MSLSPHSSSPEPNQQTSSSSYQPVNSHPYVGSSYQQNFDAPEIASRSMAERIEEGGTNVNRFETSVNLRMDIEAALAYVLFCFSGVLLLIVEQKNDYVRFHAWQSSIAFGVLFVIQFIIGFISTILWWILMISELGLAAFLAYRAYVDSATLERYLLPYVGTHASHWVDNE</sequence>
<feature type="transmembrane region" description="Helical" evidence="6">
    <location>
        <begin position="102"/>
        <end position="119"/>
    </location>
</feature>
<evidence type="ECO:0000256" key="2">
    <source>
        <dbReference type="ARBA" id="ARBA00022692"/>
    </source>
</evidence>
<evidence type="ECO:0000256" key="4">
    <source>
        <dbReference type="ARBA" id="ARBA00023136"/>
    </source>
</evidence>
<feature type="transmembrane region" description="Helical" evidence="6">
    <location>
        <begin position="125"/>
        <end position="146"/>
    </location>
</feature>
<feature type="region of interest" description="Disordered" evidence="5">
    <location>
        <begin position="1"/>
        <end position="26"/>
    </location>
</feature>
<dbReference type="PANTHER" id="PTHR36460:SF1">
    <property type="entry name" value="UPF0132 DOMAIN PROTEIN (AFU_ORTHOLOGUE AFUA_3G10255)"/>
    <property type="match status" value="1"/>
</dbReference>
<gene>
    <name evidence="7" type="ORF">K7432_005550</name>
</gene>
<organism evidence="7 8">
    <name type="scientific">Basidiobolus ranarum</name>
    <dbReference type="NCBI Taxonomy" id="34480"/>
    <lineage>
        <taxon>Eukaryota</taxon>
        <taxon>Fungi</taxon>
        <taxon>Fungi incertae sedis</taxon>
        <taxon>Zoopagomycota</taxon>
        <taxon>Entomophthoromycotina</taxon>
        <taxon>Basidiobolomycetes</taxon>
        <taxon>Basidiobolales</taxon>
        <taxon>Basidiobolaceae</taxon>
        <taxon>Basidiobolus</taxon>
    </lineage>
</organism>
<reference evidence="7 8" key="1">
    <citation type="submission" date="2023-04" db="EMBL/GenBank/DDBJ databases">
        <title>Genome of Basidiobolus ranarum AG-B5.</title>
        <authorList>
            <person name="Stajich J.E."/>
            <person name="Carter-House D."/>
            <person name="Gryganskyi A."/>
        </authorList>
    </citation>
    <scope>NUCLEOTIDE SEQUENCE [LARGE SCALE GENOMIC DNA]</scope>
    <source>
        <strain evidence="7 8">AG-B5</strain>
    </source>
</reference>
<name>A0ABR2W2Z5_9FUNG</name>
<evidence type="ECO:0000313" key="7">
    <source>
        <dbReference type="EMBL" id="KAK9718398.1"/>
    </source>
</evidence>
<keyword evidence="3 6" id="KW-1133">Transmembrane helix</keyword>
<dbReference type="Proteomes" id="UP001479436">
    <property type="component" value="Unassembled WGS sequence"/>
</dbReference>
<evidence type="ECO:0000256" key="5">
    <source>
        <dbReference type="SAM" id="MobiDB-lite"/>
    </source>
</evidence>
<dbReference type="PANTHER" id="PTHR36460">
    <property type="entry name" value="UPF0132 DOMAIN PROTEIN (AFU_ORTHOLOGUE AFUA_3G10255)"/>
    <property type="match status" value="1"/>
</dbReference>
<evidence type="ECO:0000313" key="8">
    <source>
        <dbReference type="Proteomes" id="UP001479436"/>
    </source>
</evidence>
<keyword evidence="8" id="KW-1185">Reference proteome</keyword>
<comment type="caution">
    <text evidence="7">The sequence shown here is derived from an EMBL/GenBank/DDBJ whole genome shotgun (WGS) entry which is preliminary data.</text>
</comment>
<dbReference type="EMBL" id="JASJQH010007097">
    <property type="protein sequence ID" value="KAK9718398.1"/>
    <property type="molecule type" value="Genomic_DNA"/>
</dbReference>
<keyword evidence="4 6" id="KW-0472">Membrane</keyword>
<accession>A0ABR2W2Z5</accession>
<evidence type="ECO:0000256" key="6">
    <source>
        <dbReference type="SAM" id="Phobius"/>
    </source>
</evidence>
<evidence type="ECO:0000256" key="3">
    <source>
        <dbReference type="ARBA" id="ARBA00022989"/>
    </source>
</evidence>
<protein>
    <submittedName>
        <fullName evidence="7">Uncharacterized protein</fullName>
    </submittedName>
</protein>
<evidence type="ECO:0000256" key="1">
    <source>
        <dbReference type="ARBA" id="ARBA00004141"/>
    </source>
</evidence>
<proteinExistence type="predicted"/>
<feature type="compositionally biased region" description="Polar residues" evidence="5">
    <location>
        <begin position="1"/>
        <end position="25"/>
    </location>
</feature>
<feature type="transmembrane region" description="Helical" evidence="6">
    <location>
        <begin position="72"/>
        <end position="90"/>
    </location>
</feature>